<protein>
    <submittedName>
        <fullName evidence="1">Uncharacterized protein</fullName>
    </submittedName>
</protein>
<dbReference type="Proteomes" id="UP000299102">
    <property type="component" value="Unassembled WGS sequence"/>
</dbReference>
<sequence>MSSPCNKCCAIECCNVFHLAPHFDGLHRDSMTHVDCRGAVLRHCGNLVRFDERAPLCCNVNRGKLLARDPFREAVSASGHAQQTPEEWLIIRSKRPLKVAPGFNILGAARTTMSLCRRALLYALERNGQQFL</sequence>
<evidence type="ECO:0000313" key="1">
    <source>
        <dbReference type="EMBL" id="GBP15468.1"/>
    </source>
</evidence>
<gene>
    <name evidence="1" type="ORF">EVAR_9254_1</name>
</gene>
<proteinExistence type="predicted"/>
<keyword evidence="2" id="KW-1185">Reference proteome</keyword>
<organism evidence="1 2">
    <name type="scientific">Eumeta variegata</name>
    <name type="common">Bagworm moth</name>
    <name type="synonym">Eumeta japonica</name>
    <dbReference type="NCBI Taxonomy" id="151549"/>
    <lineage>
        <taxon>Eukaryota</taxon>
        <taxon>Metazoa</taxon>
        <taxon>Ecdysozoa</taxon>
        <taxon>Arthropoda</taxon>
        <taxon>Hexapoda</taxon>
        <taxon>Insecta</taxon>
        <taxon>Pterygota</taxon>
        <taxon>Neoptera</taxon>
        <taxon>Endopterygota</taxon>
        <taxon>Lepidoptera</taxon>
        <taxon>Glossata</taxon>
        <taxon>Ditrysia</taxon>
        <taxon>Tineoidea</taxon>
        <taxon>Psychidae</taxon>
        <taxon>Oiketicinae</taxon>
        <taxon>Eumeta</taxon>
    </lineage>
</organism>
<name>A0A4C1TNS6_EUMVA</name>
<accession>A0A4C1TNS6</accession>
<comment type="caution">
    <text evidence="1">The sequence shown here is derived from an EMBL/GenBank/DDBJ whole genome shotgun (WGS) entry which is preliminary data.</text>
</comment>
<reference evidence="1 2" key="1">
    <citation type="journal article" date="2019" name="Commun. Biol.">
        <title>The bagworm genome reveals a unique fibroin gene that provides high tensile strength.</title>
        <authorList>
            <person name="Kono N."/>
            <person name="Nakamura H."/>
            <person name="Ohtoshi R."/>
            <person name="Tomita M."/>
            <person name="Numata K."/>
            <person name="Arakawa K."/>
        </authorList>
    </citation>
    <scope>NUCLEOTIDE SEQUENCE [LARGE SCALE GENOMIC DNA]</scope>
</reference>
<dbReference type="EMBL" id="BGZK01000072">
    <property type="protein sequence ID" value="GBP15468.1"/>
    <property type="molecule type" value="Genomic_DNA"/>
</dbReference>
<dbReference type="AlphaFoldDB" id="A0A4C1TNS6"/>
<evidence type="ECO:0000313" key="2">
    <source>
        <dbReference type="Proteomes" id="UP000299102"/>
    </source>
</evidence>